<dbReference type="AlphaFoldDB" id="A0A4R7UXE0"/>
<dbReference type="Proteomes" id="UP000294927">
    <property type="component" value="Unassembled WGS sequence"/>
</dbReference>
<evidence type="ECO:0000313" key="1">
    <source>
        <dbReference type="EMBL" id="TDV41508.1"/>
    </source>
</evidence>
<comment type="caution">
    <text evidence="1">The sequence shown here is derived from an EMBL/GenBank/DDBJ whole genome shotgun (WGS) entry which is preliminary data.</text>
</comment>
<keyword evidence="2" id="KW-1185">Reference proteome</keyword>
<protein>
    <submittedName>
        <fullName evidence="1">PE family protein</fullName>
    </submittedName>
</protein>
<name>A0A4R7UXE0_9PSEU</name>
<reference evidence="1 2" key="1">
    <citation type="submission" date="2019-03" db="EMBL/GenBank/DDBJ databases">
        <title>Genomic Encyclopedia of Archaeal and Bacterial Type Strains, Phase II (KMG-II): from individual species to whole genera.</title>
        <authorList>
            <person name="Goeker M."/>
        </authorList>
    </citation>
    <scope>NUCLEOTIDE SEQUENCE [LARGE SCALE GENOMIC DNA]</scope>
    <source>
        <strain evidence="1 2">DSM 45499</strain>
    </source>
</reference>
<proteinExistence type="predicted"/>
<gene>
    <name evidence="1" type="ORF">CLV71_120198</name>
</gene>
<dbReference type="EMBL" id="SOCP01000020">
    <property type="protein sequence ID" value="TDV41508.1"/>
    <property type="molecule type" value="Genomic_DNA"/>
</dbReference>
<accession>A0A4R7UXE0</accession>
<dbReference type="OrthoDB" id="5189596at2"/>
<evidence type="ECO:0000313" key="2">
    <source>
        <dbReference type="Proteomes" id="UP000294927"/>
    </source>
</evidence>
<dbReference type="RefSeq" id="WP_133907856.1">
    <property type="nucleotide sequence ID" value="NZ_SOCP01000020.1"/>
</dbReference>
<organism evidence="1 2">
    <name type="scientific">Actinophytocola oryzae</name>
    <dbReference type="NCBI Taxonomy" id="502181"/>
    <lineage>
        <taxon>Bacteria</taxon>
        <taxon>Bacillati</taxon>
        <taxon>Actinomycetota</taxon>
        <taxon>Actinomycetes</taxon>
        <taxon>Pseudonocardiales</taxon>
        <taxon>Pseudonocardiaceae</taxon>
    </lineage>
</organism>
<sequence>MAGNHGGGGQNDILRVDPDAVPNLRGAFADALARVDRQLELADKELRVSSWAKDPVSLGATRIFNDRALDSDAEAAVDMLRSYRDQLDAAVQNLDATAAQYAKTDEENVTGAGTTGEG</sequence>